<accession>G3A633</accession>
<protein>
    <submittedName>
        <fullName evidence="1">Uncharacterized protein</fullName>
    </submittedName>
</protein>
<sequence length="273" mass="30748">MTLRAAQESDDSDDQFDFATLPDGAIHMLLIIEWLKCLHLHPDFEAYCNAKRTGDADTCATLEQEHPRIAELYEDWGDIHALPSVHDSETVLEWYGPRQHLFAPPEATVVDPIEWLTARSNTTLVAVPNGLTREQLLEVLDDFVSEHPEMLGNGPKYQVMSIKGERPAATLKRLYQARPVFLALSGLFAGKRDLIKGLPAKVATTILKSEGPNRRLGFNWFVHGEVNKRLLEHDNLPSEELKGYAKTIDNLDKFYRACVDSTIRGIFPTTTPK</sequence>
<gene>
    <name evidence="1" type="ORF">RALSY_40108</name>
</gene>
<reference evidence="1" key="2">
    <citation type="submission" date="2011-04" db="EMBL/GenBank/DDBJ databases">
        <authorList>
            <person name="Genoscope - CEA"/>
        </authorList>
    </citation>
    <scope>NUCLEOTIDE SEQUENCE</scope>
    <source>
        <strain evidence="1">R24</strain>
    </source>
</reference>
<dbReference type="AlphaFoldDB" id="G3A633"/>
<organism evidence="1">
    <name type="scientific">Ralstonia syzygii R24</name>
    <dbReference type="NCBI Taxonomy" id="907261"/>
    <lineage>
        <taxon>Bacteria</taxon>
        <taxon>Pseudomonadati</taxon>
        <taxon>Pseudomonadota</taxon>
        <taxon>Betaproteobacteria</taxon>
        <taxon>Burkholderiales</taxon>
        <taxon>Burkholderiaceae</taxon>
        <taxon>Ralstonia</taxon>
        <taxon>Ralstonia solanacearum species complex</taxon>
    </lineage>
</organism>
<evidence type="ECO:0000313" key="1">
    <source>
        <dbReference type="EMBL" id="CCA85911.1"/>
    </source>
</evidence>
<proteinExistence type="predicted"/>
<dbReference type="RefSeq" id="WP_197332810.1">
    <property type="nucleotide sequence ID" value="NZ_CP115944.1"/>
</dbReference>
<dbReference type="EMBL" id="FR854089">
    <property type="protein sequence ID" value="CCA85911.1"/>
    <property type="molecule type" value="Genomic_DNA"/>
</dbReference>
<reference evidence="1" key="1">
    <citation type="journal article" date="2011" name="PLoS ONE">
        <title>Ralstonia syzygii, the Blood Disease Bacterium and some Asian R. solanacearum strains form a single genomic species despite divergent lifestyles.</title>
        <authorList>
            <person name="Remenant B."/>
            <person name="de Cambiaire J.C."/>
            <person name="Cellier G."/>
            <person name="Jacobs J.M."/>
            <person name="Mangenot S."/>
            <person name="Barbe V."/>
            <person name="Lajus A."/>
            <person name="Vallenet D."/>
            <person name="Medigue C."/>
            <person name="Fegan M."/>
            <person name="Allen C."/>
            <person name="Prior P."/>
        </authorList>
    </citation>
    <scope>NUCLEOTIDE SEQUENCE</scope>
    <source>
        <strain evidence="1">R24</strain>
    </source>
</reference>
<name>G3A633_9RALS</name>